<keyword evidence="3" id="KW-1185">Reference proteome</keyword>
<accession>A0A9Q3IRC2</accession>
<dbReference type="Proteomes" id="UP000765509">
    <property type="component" value="Unassembled WGS sequence"/>
</dbReference>
<comment type="caution">
    <text evidence="2">The sequence shown here is derived from an EMBL/GenBank/DDBJ whole genome shotgun (WGS) entry which is preliminary data.</text>
</comment>
<evidence type="ECO:0000313" key="2">
    <source>
        <dbReference type="EMBL" id="MBW0548581.1"/>
    </source>
</evidence>
<evidence type="ECO:0000313" key="3">
    <source>
        <dbReference type="Proteomes" id="UP000765509"/>
    </source>
</evidence>
<sequence length="183" mass="21062">MTPALEKEGPVASTSSRNVQRKAQGTSEEAERFQEPWRKGKRQRQLAQTLPAGVQDPQIGAFSHGQCFKYGQNSYDIHGKKEGKEEQEFSMQIIYEIHFIKSNIEVKLGKFDAKSKKITSDINELKKNERTSSDSHKLMATRIDLISNKFKRIGSRYQAQNFQMEDISISKIHEQLKILKNIF</sequence>
<name>A0A9Q3IRC2_9BASI</name>
<organism evidence="2 3">
    <name type="scientific">Austropuccinia psidii MF-1</name>
    <dbReference type="NCBI Taxonomy" id="1389203"/>
    <lineage>
        <taxon>Eukaryota</taxon>
        <taxon>Fungi</taxon>
        <taxon>Dikarya</taxon>
        <taxon>Basidiomycota</taxon>
        <taxon>Pucciniomycotina</taxon>
        <taxon>Pucciniomycetes</taxon>
        <taxon>Pucciniales</taxon>
        <taxon>Sphaerophragmiaceae</taxon>
        <taxon>Austropuccinia</taxon>
    </lineage>
</organism>
<gene>
    <name evidence="2" type="ORF">O181_088296</name>
</gene>
<protein>
    <submittedName>
        <fullName evidence="2">Uncharacterized protein</fullName>
    </submittedName>
</protein>
<dbReference type="AlphaFoldDB" id="A0A9Q3IRC2"/>
<evidence type="ECO:0000256" key="1">
    <source>
        <dbReference type="SAM" id="MobiDB-lite"/>
    </source>
</evidence>
<reference evidence="2" key="1">
    <citation type="submission" date="2021-03" db="EMBL/GenBank/DDBJ databases">
        <title>Draft genome sequence of rust myrtle Austropuccinia psidii MF-1, a brazilian biotype.</title>
        <authorList>
            <person name="Quecine M.C."/>
            <person name="Pachon D.M.R."/>
            <person name="Bonatelli M.L."/>
            <person name="Correr F.H."/>
            <person name="Franceschini L.M."/>
            <person name="Leite T.F."/>
            <person name="Margarido G.R.A."/>
            <person name="Almeida C.A."/>
            <person name="Ferrarezi J.A."/>
            <person name="Labate C.A."/>
        </authorList>
    </citation>
    <scope>NUCLEOTIDE SEQUENCE</scope>
    <source>
        <strain evidence="2">MF-1</strain>
    </source>
</reference>
<feature type="compositionally biased region" description="Polar residues" evidence="1">
    <location>
        <begin position="12"/>
        <end position="27"/>
    </location>
</feature>
<dbReference type="EMBL" id="AVOT02053811">
    <property type="protein sequence ID" value="MBW0548581.1"/>
    <property type="molecule type" value="Genomic_DNA"/>
</dbReference>
<proteinExistence type="predicted"/>
<feature type="compositionally biased region" description="Basic and acidic residues" evidence="1">
    <location>
        <begin position="29"/>
        <end position="38"/>
    </location>
</feature>
<feature type="region of interest" description="Disordered" evidence="1">
    <location>
        <begin position="1"/>
        <end position="54"/>
    </location>
</feature>